<keyword evidence="1" id="KW-0732">Signal</keyword>
<evidence type="ECO:0000256" key="1">
    <source>
        <dbReference type="ARBA" id="ARBA00022729"/>
    </source>
</evidence>
<evidence type="ECO:0000313" key="4">
    <source>
        <dbReference type="EMBL" id="GIE99056.1"/>
    </source>
</evidence>
<dbReference type="Proteomes" id="UP000636960">
    <property type="component" value="Unassembled WGS sequence"/>
</dbReference>
<dbReference type="Gene3D" id="2.20.230.10">
    <property type="entry name" value="Resuscitation-promoting factor rpfb"/>
    <property type="match status" value="1"/>
</dbReference>
<proteinExistence type="predicted"/>
<evidence type="ECO:0000259" key="3">
    <source>
        <dbReference type="PROSITE" id="PS51109"/>
    </source>
</evidence>
<dbReference type="SMART" id="SM01208">
    <property type="entry name" value="G5"/>
    <property type="match status" value="1"/>
</dbReference>
<dbReference type="PROSITE" id="PS51109">
    <property type="entry name" value="G5"/>
    <property type="match status" value="1"/>
</dbReference>
<dbReference type="AlphaFoldDB" id="A0A919K9H3"/>
<protein>
    <recommendedName>
        <fullName evidence="3">G5 domain-containing protein</fullName>
    </recommendedName>
</protein>
<organism evidence="4 5">
    <name type="scientific">Paractinoplanes rishiriensis</name>
    <dbReference type="NCBI Taxonomy" id="1050105"/>
    <lineage>
        <taxon>Bacteria</taxon>
        <taxon>Bacillati</taxon>
        <taxon>Actinomycetota</taxon>
        <taxon>Actinomycetes</taxon>
        <taxon>Micromonosporales</taxon>
        <taxon>Micromonosporaceae</taxon>
        <taxon>Paractinoplanes</taxon>
    </lineage>
</organism>
<feature type="compositionally biased region" description="Basic and acidic residues" evidence="2">
    <location>
        <begin position="120"/>
        <end position="130"/>
    </location>
</feature>
<feature type="region of interest" description="Disordered" evidence="2">
    <location>
        <begin position="27"/>
        <end position="130"/>
    </location>
</feature>
<dbReference type="EMBL" id="BOMV01000069">
    <property type="protein sequence ID" value="GIE99056.1"/>
    <property type="molecule type" value="Genomic_DNA"/>
</dbReference>
<feature type="compositionally biased region" description="Low complexity" evidence="2">
    <location>
        <begin position="98"/>
        <end position="119"/>
    </location>
</feature>
<evidence type="ECO:0000313" key="5">
    <source>
        <dbReference type="Proteomes" id="UP000636960"/>
    </source>
</evidence>
<dbReference type="InterPro" id="IPR011098">
    <property type="entry name" value="G5_dom"/>
</dbReference>
<feature type="domain" description="G5" evidence="3">
    <location>
        <begin position="115"/>
        <end position="195"/>
    </location>
</feature>
<keyword evidence="5" id="KW-1185">Reference proteome</keyword>
<comment type="caution">
    <text evidence="4">The sequence shown here is derived from an EMBL/GenBank/DDBJ whole genome shotgun (WGS) entry which is preliminary data.</text>
</comment>
<evidence type="ECO:0000256" key="2">
    <source>
        <dbReference type="SAM" id="MobiDB-lite"/>
    </source>
</evidence>
<reference evidence="4" key="1">
    <citation type="submission" date="2021-01" db="EMBL/GenBank/DDBJ databases">
        <title>Whole genome shotgun sequence of Actinoplanes rishiriensis NBRC 108556.</title>
        <authorList>
            <person name="Komaki H."/>
            <person name="Tamura T."/>
        </authorList>
    </citation>
    <scope>NUCLEOTIDE SEQUENCE</scope>
    <source>
        <strain evidence="4">NBRC 108556</strain>
    </source>
</reference>
<feature type="compositionally biased region" description="Low complexity" evidence="2">
    <location>
        <begin position="30"/>
        <end position="75"/>
    </location>
</feature>
<name>A0A919K9H3_9ACTN</name>
<gene>
    <name evidence="4" type="ORF">Ari01nite_65210</name>
</gene>
<accession>A0A919K9H3</accession>
<sequence>MTAGTSALLILIGGGAAGVAALTRDDKAEPPQVVTAVGQAAAAPPAGGQPAPATPRRPAAQAHFDAADPAAARTSDQADRTATRNPRGAATTRPEQPAAPAATSEVPPAAASPARPARTTRTETETREIPFETRLVRDPRLPRGSKRVENPGVPGEETLRYLVTVTDGVPTDRRLIDATVTRQPQHRVVAFGSRRGDRECKRALNVCVPLGRKAPCPDPVEESAVHLGGSVTVLDQDLALLNPDDLEQAC</sequence>
<dbReference type="Pfam" id="PF07501">
    <property type="entry name" value="G5"/>
    <property type="match status" value="1"/>
</dbReference>